<dbReference type="PANTHER" id="PTHR11474:SF76">
    <property type="entry name" value="SHKT DOMAIN-CONTAINING PROTEIN"/>
    <property type="match status" value="1"/>
</dbReference>
<dbReference type="Gene3D" id="1.10.1280.10">
    <property type="entry name" value="Di-copper center containing domain from catechol oxidase"/>
    <property type="match status" value="1"/>
</dbReference>
<protein>
    <recommendedName>
        <fullName evidence="2">tyrosinase</fullName>
        <ecNumber evidence="2">1.14.18.1</ecNumber>
    </recommendedName>
</protein>
<reference evidence="12 13" key="2">
    <citation type="journal article" date="2017" name="Sci. Rep.">
        <title>Ant-infecting Ophiocordyceps genomes reveal a high diversity of potential behavioral manipulation genes and a possible major role for enterotoxins.</title>
        <authorList>
            <person name="de Bekker C."/>
            <person name="Ohm R.A."/>
            <person name="Evans H.C."/>
            <person name="Brachmann A."/>
            <person name="Hughes D.P."/>
        </authorList>
    </citation>
    <scope>NUCLEOTIDE SEQUENCE [LARGE SCALE GENOMIC DNA]</scope>
    <source>
        <strain evidence="12 13">SC16a</strain>
    </source>
</reference>
<feature type="region of interest" description="Disordered" evidence="8">
    <location>
        <begin position="648"/>
        <end position="737"/>
    </location>
</feature>
<dbReference type="InterPro" id="IPR008922">
    <property type="entry name" value="Di-copper_centre_dom_sf"/>
</dbReference>
<dbReference type="EMBL" id="LAZP02000070">
    <property type="protein sequence ID" value="PFH61469.1"/>
    <property type="molecule type" value="Genomic_DNA"/>
</dbReference>
<comment type="caution">
    <text evidence="12">The sequence shown here is derived from an EMBL/GenBank/DDBJ whole genome shotgun (WGS) entry which is preliminary data.</text>
</comment>
<feature type="domain" description="Tyrosinase copper-binding" evidence="10">
    <location>
        <begin position="105"/>
        <end position="122"/>
    </location>
</feature>
<dbReference type="AlphaFoldDB" id="A0A2A9PJB5"/>
<comment type="catalytic activity">
    <reaction evidence="7">
        <text>L-tyrosine + O2 = L-dopaquinone + H2O</text>
        <dbReference type="Rhea" id="RHEA:18117"/>
        <dbReference type="ChEBI" id="CHEBI:15377"/>
        <dbReference type="ChEBI" id="CHEBI:15379"/>
        <dbReference type="ChEBI" id="CHEBI:57924"/>
        <dbReference type="ChEBI" id="CHEBI:58315"/>
        <dbReference type="EC" id="1.14.18.1"/>
    </reaction>
</comment>
<evidence type="ECO:0000256" key="5">
    <source>
        <dbReference type="ARBA" id="ARBA00023101"/>
    </source>
</evidence>
<accession>A0A2A9PJB5</accession>
<dbReference type="EC" id="1.14.18.1" evidence="2"/>
<dbReference type="PROSITE" id="PS00498">
    <property type="entry name" value="TYROSINASE_2"/>
    <property type="match status" value="1"/>
</dbReference>
<keyword evidence="3" id="KW-0479">Metal-binding</keyword>
<sequence length="752" mass="81213">MSLKAVALFLALESASLALAKPYPITGVKVDNGTLPIRRNIDDLAEEKGPQWDLYIQSLSFMYEMDSDDAVSYFQIAGIHGWPYIEWNNTGAGNPNSPWPGYCPHGEPIFLPWHRAYVVLYEQSLVETAKQIASQYPEDQRKEYLEAANSLRAPYWDWAATSQVPGATLPPTVKVKTPKGQKDVKNPLAGYQFPKNAIDGRYGDLAQAGRSGARGEIQRCPRPDTYPESADRLLNLQRNNRRTQSLREMVYDAFTTSQTFSEFASTGSRGISLEQIHNIIHIEATCSSDFLNSNVAGYDPLFMLHHSNVDRLWAYWQAIHPDDVIFTESYRGQSRYTTPAGTTVGPDSPLAPFFGSSGKPHTSKTVLSIQEFGYSYKGLENGAQTVGQKQNAEMLIKDLYSNDNKVPPSGQPSDDKPSNDKPSNDKPTGSELPEDDPLDNEIPDELPAKDKPTGNKPSDAQPPSQDRPPFSFPFGNGTRPDNRTPPGNNRPDVLPPLGDNRPGIRPSSGNSTAPKTGTPSNNGTRPDTNVPSGDGPIKPNDVDPTKRRYAQVEINVEEVERPCFVSIFVANVYAGSVVVMPQPATGKINGAVFLNSAIQKYGRSGNGSTGAVENNLHCEITKTDGSVIELSSVPSLKIEVEQIVMAPPSSDNELSAPKERKASPVSSVSPPPPGSAGSAGGPPLPPVNQDEDQGGYHGGYQGGNSGGNQGGYQGGNQDGKAKPKPKPATTSAAARLSPLPVLLLPTFLLLLI</sequence>
<evidence type="ECO:0000256" key="6">
    <source>
        <dbReference type="ARBA" id="ARBA00048233"/>
    </source>
</evidence>
<reference evidence="12 13" key="1">
    <citation type="journal article" date="2015" name="BMC Genomics">
        <title>Gene expression during zombie ant biting behavior reflects the complexity underlying fungal parasitic behavioral manipulation.</title>
        <authorList>
            <person name="de Bekker C."/>
            <person name="Ohm R.A."/>
            <person name="Loreto R.G."/>
            <person name="Sebastian A."/>
            <person name="Albert I."/>
            <person name="Merrow M."/>
            <person name="Brachmann A."/>
            <person name="Hughes D.P."/>
        </authorList>
    </citation>
    <scope>NUCLEOTIDE SEQUENCE [LARGE SCALE GENOMIC DNA]</scope>
    <source>
        <strain evidence="12 13">SC16a</strain>
    </source>
</reference>
<organism evidence="12 13">
    <name type="scientific">Ophiocordyceps unilateralis</name>
    <name type="common">Zombie-ant fungus</name>
    <name type="synonym">Torrubia unilateralis</name>
    <dbReference type="NCBI Taxonomy" id="268505"/>
    <lineage>
        <taxon>Eukaryota</taxon>
        <taxon>Fungi</taxon>
        <taxon>Dikarya</taxon>
        <taxon>Ascomycota</taxon>
        <taxon>Pezizomycotina</taxon>
        <taxon>Sordariomycetes</taxon>
        <taxon>Hypocreomycetidae</taxon>
        <taxon>Hypocreales</taxon>
        <taxon>Ophiocordycipitaceae</taxon>
        <taxon>Ophiocordyceps</taxon>
    </lineage>
</organism>
<comment type="catalytic activity">
    <reaction evidence="6">
        <text>2 L-dopa + O2 = 2 L-dopaquinone + 2 H2O</text>
        <dbReference type="Rhea" id="RHEA:34287"/>
        <dbReference type="ChEBI" id="CHEBI:15377"/>
        <dbReference type="ChEBI" id="CHEBI:15379"/>
        <dbReference type="ChEBI" id="CHEBI:57504"/>
        <dbReference type="ChEBI" id="CHEBI:57924"/>
        <dbReference type="EC" id="1.14.18.1"/>
    </reaction>
</comment>
<evidence type="ECO:0000259" key="10">
    <source>
        <dbReference type="PROSITE" id="PS00497"/>
    </source>
</evidence>
<evidence type="ECO:0000256" key="9">
    <source>
        <dbReference type="SAM" id="SignalP"/>
    </source>
</evidence>
<dbReference type="InterPro" id="IPR002227">
    <property type="entry name" value="Tyrosinase_Cu-bd"/>
</dbReference>
<dbReference type="GO" id="GO:0042438">
    <property type="term" value="P:melanin biosynthetic process"/>
    <property type="evidence" value="ECO:0007669"/>
    <property type="project" value="UniProtKB-KW"/>
</dbReference>
<dbReference type="OrthoDB" id="1658288at2759"/>
<dbReference type="GO" id="GO:0004503">
    <property type="term" value="F:tyrosinase activity"/>
    <property type="evidence" value="ECO:0007669"/>
    <property type="project" value="UniProtKB-EC"/>
</dbReference>
<feature type="compositionally biased region" description="Polar residues" evidence="8">
    <location>
        <begin position="455"/>
        <end position="464"/>
    </location>
</feature>
<evidence type="ECO:0000256" key="4">
    <source>
        <dbReference type="ARBA" id="ARBA00023008"/>
    </source>
</evidence>
<dbReference type="STRING" id="268505.A0A2A9PJB5"/>
<feature type="region of interest" description="Disordered" evidence="8">
    <location>
        <begin position="401"/>
        <end position="546"/>
    </location>
</feature>
<keyword evidence="5" id="KW-0470">Melanin biosynthesis</keyword>
<gene>
    <name evidence="12" type="ORF">XA68_17300</name>
</gene>
<feature type="compositionally biased region" description="Acidic residues" evidence="8">
    <location>
        <begin position="432"/>
        <end position="444"/>
    </location>
</feature>
<name>A0A2A9PJB5_OPHUN</name>
<feature type="chain" id="PRO_5012247826" description="tyrosinase" evidence="9">
    <location>
        <begin position="21"/>
        <end position="752"/>
    </location>
</feature>
<dbReference type="GO" id="GO:0046872">
    <property type="term" value="F:metal ion binding"/>
    <property type="evidence" value="ECO:0007669"/>
    <property type="project" value="UniProtKB-KW"/>
</dbReference>
<evidence type="ECO:0000256" key="1">
    <source>
        <dbReference type="ARBA" id="ARBA00009928"/>
    </source>
</evidence>
<feature type="compositionally biased region" description="Low complexity" evidence="8">
    <location>
        <begin position="727"/>
        <end position="737"/>
    </location>
</feature>
<feature type="compositionally biased region" description="Gly residues" evidence="8">
    <location>
        <begin position="695"/>
        <end position="717"/>
    </location>
</feature>
<evidence type="ECO:0000313" key="12">
    <source>
        <dbReference type="EMBL" id="PFH61469.1"/>
    </source>
</evidence>
<evidence type="ECO:0000313" key="13">
    <source>
        <dbReference type="Proteomes" id="UP000037136"/>
    </source>
</evidence>
<dbReference type="InterPro" id="IPR050316">
    <property type="entry name" value="Tyrosinase/Hemocyanin"/>
</dbReference>
<feature type="compositionally biased region" description="Polar residues" evidence="8">
    <location>
        <begin position="507"/>
        <end position="531"/>
    </location>
</feature>
<keyword evidence="4" id="KW-0186">Copper</keyword>
<feature type="domain" description="Tyrosinase copper-binding" evidence="11">
    <location>
        <begin position="299"/>
        <end position="310"/>
    </location>
</feature>
<evidence type="ECO:0000259" key="11">
    <source>
        <dbReference type="PROSITE" id="PS00498"/>
    </source>
</evidence>
<evidence type="ECO:0000256" key="7">
    <source>
        <dbReference type="ARBA" id="ARBA00048881"/>
    </source>
</evidence>
<evidence type="ECO:0000256" key="3">
    <source>
        <dbReference type="ARBA" id="ARBA00022723"/>
    </source>
</evidence>
<dbReference type="PANTHER" id="PTHR11474">
    <property type="entry name" value="TYROSINASE FAMILY MEMBER"/>
    <property type="match status" value="1"/>
</dbReference>
<dbReference type="SUPFAM" id="SSF48056">
    <property type="entry name" value="Di-copper centre-containing domain"/>
    <property type="match status" value="1"/>
</dbReference>
<dbReference type="Pfam" id="PF00264">
    <property type="entry name" value="Tyrosinase"/>
    <property type="match status" value="1"/>
</dbReference>
<keyword evidence="9" id="KW-0732">Signal</keyword>
<evidence type="ECO:0000256" key="2">
    <source>
        <dbReference type="ARBA" id="ARBA00011906"/>
    </source>
</evidence>
<feature type="signal peptide" evidence="9">
    <location>
        <begin position="1"/>
        <end position="20"/>
    </location>
</feature>
<dbReference type="PRINTS" id="PR00092">
    <property type="entry name" value="TYROSINASE"/>
</dbReference>
<comment type="similarity">
    <text evidence="1">Belongs to the tyrosinase family.</text>
</comment>
<feature type="compositionally biased region" description="Basic and acidic residues" evidence="8">
    <location>
        <begin position="413"/>
        <end position="424"/>
    </location>
</feature>
<keyword evidence="13" id="KW-1185">Reference proteome</keyword>
<dbReference type="PROSITE" id="PS00497">
    <property type="entry name" value="TYROSINASE_1"/>
    <property type="match status" value="1"/>
</dbReference>
<proteinExistence type="inferred from homology"/>
<evidence type="ECO:0000256" key="8">
    <source>
        <dbReference type="SAM" id="MobiDB-lite"/>
    </source>
</evidence>
<dbReference type="Proteomes" id="UP000037136">
    <property type="component" value="Unassembled WGS sequence"/>
</dbReference>